<dbReference type="SUPFAM" id="SSF56801">
    <property type="entry name" value="Acetyl-CoA synthetase-like"/>
    <property type="match status" value="1"/>
</dbReference>
<dbReference type="Pfam" id="PF00501">
    <property type="entry name" value="AMP-binding"/>
    <property type="match status" value="1"/>
</dbReference>
<organism evidence="3 4">
    <name type="scientific">Kaistia soli DSM 19436</name>
    <dbReference type="NCBI Taxonomy" id="1122133"/>
    <lineage>
        <taxon>Bacteria</taxon>
        <taxon>Pseudomonadati</taxon>
        <taxon>Pseudomonadota</taxon>
        <taxon>Alphaproteobacteria</taxon>
        <taxon>Hyphomicrobiales</taxon>
        <taxon>Kaistiaceae</taxon>
        <taxon>Kaistia</taxon>
    </lineage>
</organism>
<dbReference type="EMBL" id="FQUP01000001">
    <property type="protein sequence ID" value="SHF29791.1"/>
    <property type="molecule type" value="Genomic_DNA"/>
</dbReference>
<dbReference type="InterPro" id="IPR042099">
    <property type="entry name" value="ANL_N_sf"/>
</dbReference>
<reference evidence="3 4" key="1">
    <citation type="submission" date="2016-11" db="EMBL/GenBank/DDBJ databases">
        <authorList>
            <person name="Jaros S."/>
            <person name="Januszkiewicz K."/>
            <person name="Wedrychowicz H."/>
        </authorList>
    </citation>
    <scope>NUCLEOTIDE SEQUENCE [LARGE SCALE GENOMIC DNA]</scope>
    <source>
        <strain evidence="3 4">DSM 19436</strain>
    </source>
</reference>
<evidence type="ECO:0000256" key="1">
    <source>
        <dbReference type="ARBA" id="ARBA00006432"/>
    </source>
</evidence>
<protein>
    <submittedName>
        <fullName evidence="3">Acyl-CoA synthetase (AMP-forming)/AMP-acid ligase II</fullName>
    </submittedName>
</protein>
<dbReference type="PANTHER" id="PTHR43201:SF8">
    <property type="entry name" value="ACYL-COA SYNTHETASE FAMILY MEMBER 3"/>
    <property type="match status" value="1"/>
</dbReference>
<dbReference type="STRING" id="1122133.SAMN02745157_2136"/>
<feature type="domain" description="AMP-dependent synthetase/ligase" evidence="2">
    <location>
        <begin position="40"/>
        <end position="390"/>
    </location>
</feature>
<dbReference type="GO" id="GO:0031956">
    <property type="term" value="F:medium-chain fatty acid-CoA ligase activity"/>
    <property type="evidence" value="ECO:0007669"/>
    <property type="project" value="TreeGrafter"/>
</dbReference>
<dbReference type="Gene3D" id="3.30.300.30">
    <property type="match status" value="1"/>
</dbReference>
<dbReference type="Proteomes" id="UP000184485">
    <property type="component" value="Unassembled WGS sequence"/>
</dbReference>
<comment type="similarity">
    <text evidence="1">Belongs to the ATP-dependent AMP-binding enzyme family.</text>
</comment>
<evidence type="ECO:0000313" key="4">
    <source>
        <dbReference type="Proteomes" id="UP000184485"/>
    </source>
</evidence>
<dbReference type="InterPro" id="IPR045851">
    <property type="entry name" value="AMP-bd_C_sf"/>
</dbReference>
<name>A0A1M5AHP7_9HYPH</name>
<evidence type="ECO:0000313" key="3">
    <source>
        <dbReference type="EMBL" id="SHF29791.1"/>
    </source>
</evidence>
<dbReference type="Gene3D" id="3.40.50.12780">
    <property type="entry name" value="N-terminal domain of ligase-like"/>
    <property type="match status" value="1"/>
</dbReference>
<proteinExistence type="inferred from homology"/>
<gene>
    <name evidence="3" type="ORF">SAMN02745157_2136</name>
</gene>
<sequence>MDMPTAIPSPATAAIPLDARHWKKTLFGMLLDSRSRFGGKRTVIEDTQRKPLTFDRVVIGAMVLGRVFAARTKPGERVGILLPNVATVAPTFFGLSAFGRVPAMLNFTAGAKNLAVACRAAEIRLVISSRRFIAEGKLEELVEAISKDVTFLWLEDVGKKVTGFDKFVGVVSSWFARAIHARSRVRPDDVGVVLFTSGSEGLPKGVALTHENVLANVEQFLRTLALSPDDSLFNPLPVFHSFGMTVGLVAPFSIGMRVFFYPTPLHYKQIPALIKDSGSTILIGTDTFAAGWGRQAEDDQFKSLRLVVLGAERIKPQTRTLWRDRFGIELFEGYGATEAAPVIAANTPLFHRDGTVGRLLSGMSYRLEPVPGLDEGGRLWIRGPNVMRGYMRESAPGVLEATDDGWHDTGDIVSVDAEGYITILGRAKRFAKLGGEMISLAAAEAYVAQVWPDNAHAMVAVPDDRKGEQLVLVTDRPSPDRDELIAAARLHGVAEIMLPRRIVSVEALPMLGTGKTDYPAITALAKMR</sequence>
<accession>A0A1M5AHP7</accession>
<dbReference type="GO" id="GO:0006631">
    <property type="term" value="P:fatty acid metabolic process"/>
    <property type="evidence" value="ECO:0007669"/>
    <property type="project" value="TreeGrafter"/>
</dbReference>
<dbReference type="OrthoDB" id="9803968at2"/>
<dbReference type="InterPro" id="IPR000873">
    <property type="entry name" value="AMP-dep_synth/lig_dom"/>
</dbReference>
<dbReference type="PANTHER" id="PTHR43201">
    <property type="entry name" value="ACYL-COA SYNTHETASE"/>
    <property type="match status" value="1"/>
</dbReference>
<dbReference type="PROSITE" id="PS00455">
    <property type="entry name" value="AMP_BINDING"/>
    <property type="match status" value="1"/>
</dbReference>
<dbReference type="InterPro" id="IPR020845">
    <property type="entry name" value="AMP-binding_CS"/>
</dbReference>
<keyword evidence="4" id="KW-1185">Reference proteome</keyword>
<evidence type="ECO:0000259" key="2">
    <source>
        <dbReference type="Pfam" id="PF00501"/>
    </source>
</evidence>
<dbReference type="AlphaFoldDB" id="A0A1M5AHP7"/>
<dbReference type="RefSeq" id="WP_084527052.1">
    <property type="nucleotide sequence ID" value="NZ_FQUP01000001.1"/>
</dbReference>
<keyword evidence="3" id="KW-0436">Ligase</keyword>